<feature type="transmembrane region" description="Helical" evidence="8">
    <location>
        <begin position="162"/>
        <end position="183"/>
    </location>
</feature>
<protein>
    <recommendedName>
        <fullName evidence="2">histidine kinase</fullName>
        <ecNumber evidence="2">2.7.13.3</ecNumber>
    </recommendedName>
</protein>
<evidence type="ECO:0000256" key="8">
    <source>
        <dbReference type="SAM" id="Phobius"/>
    </source>
</evidence>
<dbReference type="Gene3D" id="3.40.50.2300">
    <property type="match status" value="1"/>
</dbReference>
<evidence type="ECO:0000256" key="1">
    <source>
        <dbReference type="ARBA" id="ARBA00000085"/>
    </source>
</evidence>
<proteinExistence type="predicted"/>
<organism evidence="11 12">
    <name type="scientific">Chitinophaga oryziterrae</name>
    <dbReference type="NCBI Taxonomy" id="1031224"/>
    <lineage>
        <taxon>Bacteria</taxon>
        <taxon>Pseudomonadati</taxon>
        <taxon>Bacteroidota</taxon>
        <taxon>Chitinophagia</taxon>
        <taxon>Chitinophagales</taxon>
        <taxon>Chitinophagaceae</taxon>
        <taxon>Chitinophaga</taxon>
    </lineage>
</organism>
<dbReference type="Pfam" id="PF00512">
    <property type="entry name" value="HisKA"/>
    <property type="match status" value="1"/>
</dbReference>
<evidence type="ECO:0000256" key="4">
    <source>
        <dbReference type="ARBA" id="ARBA00022679"/>
    </source>
</evidence>
<dbReference type="Proteomes" id="UP000468388">
    <property type="component" value="Unassembled WGS sequence"/>
</dbReference>
<evidence type="ECO:0000256" key="2">
    <source>
        <dbReference type="ARBA" id="ARBA00012438"/>
    </source>
</evidence>
<feature type="transmembrane region" description="Helical" evidence="8">
    <location>
        <begin position="56"/>
        <end position="74"/>
    </location>
</feature>
<dbReference type="InterPro" id="IPR001789">
    <property type="entry name" value="Sig_transdc_resp-reg_receiver"/>
</dbReference>
<dbReference type="SMART" id="SM00448">
    <property type="entry name" value="REC"/>
    <property type="match status" value="1"/>
</dbReference>
<dbReference type="Pfam" id="PF02518">
    <property type="entry name" value="HATPase_c"/>
    <property type="match status" value="1"/>
</dbReference>
<keyword evidence="12" id="KW-1185">Reference proteome</keyword>
<dbReference type="InterPro" id="IPR003661">
    <property type="entry name" value="HisK_dim/P_dom"/>
</dbReference>
<dbReference type="InterPro" id="IPR036097">
    <property type="entry name" value="HisK_dim/P_sf"/>
</dbReference>
<dbReference type="Gene3D" id="3.30.565.10">
    <property type="entry name" value="Histidine kinase-like ATPase, C-terminal domain"/>
    <property type="match status" value="1"/>
</dbReference>
<dbReference type="AlphaFoldDB" id="A0A6N8JBB3"/>
<dbReference type="RefSeq" id="WP_157300374.1">
    <property type="nucleotide sequence ID" value="NZ_BAAAZB010000006.1"/>
</dbReference>
<dbReference type="PROSITE" id="PS50109">
    <property type="entry name" value="HIS_KIN"/>
    <property type="match status" value="1"/>
</dbReference>
<feature type="coiled-coil region" evidence="7">
    <location>
        <begin position="187"/>
        <end position="218"/>
    </location>
</feature>
<evidence type="ECO:0000256" key="5">
    <source>
        <dbReference type="ARBA" id="ARBA00022777"/>
    </source>
</evidence>
<feature type="domain" description="Histidine kinase" evidence="9">
    <location>
        <begin position="225"/>
        <end position="442"/>
    </location>
</feature>
<keyword evidence="4" id="KW-0808">Transferase</keyword>
<feature type="domain" description="Response regulatory" evidence="10">
    <location>
        <begin position="462"/>
        <end position="578"/>
    </location>
</feature>
<evidence type="ECO:0000313" key="11">
    <source>
        <dbReference type="EMBL" id="MVT41748.1"/>
    </source>
</evidence>
<dbReference type="PRINTS" id="PR00344">
    <property type="entry name" value="BCTRLSENSOR"/>
</dbReference>
<dbReference type="SMART" id="SM00387">
    <property type="entry name" value="HATPase_c"/>
    <property type="match status" value="1"/>
</dbReference>
<evidence type="ECO:0000259" key="10">
    <source>
        <dbReference type="PROSITE" id="PS50110"/>
    </source>
</evidence>
<keyword evidence="5" id="KW-0418">Kinase</keyword>
<dbReference type="PANTHER" id="PTHR43047:SF72">
    <property type="entry name" value="OSMOSENSING HISTIDINE PROTEIN KINASE SLN1"/>
    <property type="match status" value="1"/>
</dbReference>
<dbReference type="InterPro" id="IPR003594">
    <property type="entry name" value="HATPase_dom"/>
</dbReference>
<feature type="transmembrane region" description="Helical" evidence="8">
    <location>
        <begin position="81"/>
        <end position="97"/>
    </location>
</feature>
<keyword evidence="8" id="KW-1133">Transmembrane helix</keyword>
<name>A0A6N8JBB3_9BACT</name>
<dbReference type="PROSITE" id="PS50110">
    <property type="entry name" value="RESPONSE_REGULATORY"/>
    <property type="match status" value="1"/>
</dbReference>
<feature type="transmembrane region" description="Helical" evidence="8">
    <location>
        <begin position="129"/>
        <end position="150"/>
    </location>
</feature>
<gene>
    <name evidence="11" type="ORF">GO495_14255</name>
</gene>
<dbReference type="CDD" id="cd00082">
    <property type="entry name" value="HisKA"/>
    <property type="match status" value="1"/>
</dbReference>
<evidence type="ECO:0000256" key="7">
    <source>
        <dbReference type="SAM" id="Coils"/>
    </source>
</evidence>
<keyword evidence="7" id="KW-0175">Coiled coil</keyword>
<dbReference type="CDD" id="cd17546">
    <property type="entry name" value="REC_hyHK_CKI1_RcsC-like"/>
    <property type="match status" value="1"/>
</dbReference>
<evidence type="ECO:0000313" key="12">
    <source>
        <dbReference type="Proteomes" id="UP000468388"/>
    </source>
</evidence>
<feature type="transmembrane region" description="Helical" evidence="8">
    <location>
        <begin position="103"/>
        <end position="122"/>
    </location>
</feature>
<dbReference type="InterPro" id="IPR005467">
    <property type="entry name" value="His_kinase_dom"/>
</dbReference>
<accession>A0A6N8JBB3</accession>
<dbReference type="InterPro" id="IPR011006">
    <property type="entry name" value="CheY-like_superfamily"/>
</dbReference>
<sequence>MNPTFFPRTIALGTEDITDEQAKKGITIANSLALTTGVLALVIGTAFYFVTHSKMLLVPAILESIAFFCIPLLNKFKKHEAAGLTLIILHCIWAIYFGALLGIIIEIRLIFLFLISATLLIYKNRRPIIIGISAATFSLIVMELNFYFGIFKPIPLGHNIQFFLRWLCIISILFLNIQAILFYKKNNKDLLNALLDHNNQLEHLVQERTAELERANHSKRIFLRQTSHEIRNPLNAIFGIAQLMRHNIKKDTEKVASLIDPLYVASYNVREILNNVLELSSIEGGKLQHVEKSSFLLRPGILDIIGIQKYVALVKSVQLEYAFDPAMPESIITDKIKLGQIISNLLGNAIKFTRYNTTIHIEIKREGDSWSLSIKDQGMGIEKEKHESIFDVFVSEGNNFTAGTGLGLPITRHLVDLLGGKVTVESTVGTGSTFTVRLPLITGDSNQTDHEQNMLSYFHHKSVLVIDDDKMSSTILSHFLSDAGIDIQIATDGVTGLAAADLKTPDLIILDTQMPGMDGIETLKRIKADSLLMDIPVIIVSGDAFTETSNHFLALGANDYISKPIEYKQLCEVIGKYLGLKEERPVSS</sequence>
<comment type="caution">
    <text evidence="11">The sequence shown here is derived from an EMBL/GenBank/DDBJ whole genome shotgun (WGS) entry which is preliminary data.</text>
</comment>
<dbReference type="GO" id="GO:0000155">
    <property type="term" value="F:phosphorelay sensor kinase activity"/>
    <property type="evidence" value="ECO:0007669"/>
    <property type="project" value="InterPro"/>
</dbReference>
<dbReference type="Pfam" id="PF00072">
    <property type="entry name" value="Response_reg"/>
    <property type="match status" value="1"/>
</dbReference>
<evidence type="ECO:0000256" key="6">
    <source>
        <dbReference type="PROSITE-ProRule" id="PRU00169"/>
    </source>
</evidence>
<evidence type="ECO:0000256" key="3">
    <source>
        <dbReference type="ARBA" id="ARBA00022553"/>
    </source>
</evidence>
<reference evidence="11 12" key="1">
    <citation type="submission" date="2019-12" db="EMBL/GenBank/DDBJ databases">
        <title>The draft genomic sequence of strain Chitinophaga oryziterrae JCM 16595.</title>
        <authorList>
            <person name="Zhang X."/>
        </authorList>
    </citation>
    <scope>NUCLEOTIDE SEQUENCE [LARGE SCALE GENOMIC DNA]</scope>
    <source>
        <strain evidence="11 12">JCM 16595</strain>
    </source>
</reference>
<dbReference type="EMBL" id="WRXO01000003">
    <property type="protein sequence ID" value="MVT41748.1"/>
    <property type="molecule type" value="Genomic_DNA"/>
</dbReference>
<dbReference type="EC" id="2.7.13.3" evidence="2"/>
<dbReference type="GO" id="GO:0009927">
    <property type="term" value="F:histidine phosphotransfer kinase activity"/>
    <property type="evidence" value="ECO:0007669"/>
    <property type="project" value="TreeGrafter"/>
</dbReference>
<dbReference type="SUPFAM" id="SSF55874">
    <property type="entry name" value="ATPase domain of HSP90 chaperone/DNA topoisomerase II/histidine kinase"/>
    <property type="match status" value="1"/>
</dbReference>
<dbReference type="SUPFAM" id="SSF47384">
    <property type="entry name" value="Homodimeric domain of signal transducing histidine kinase"/>
    <property type="match status" value="1"/>
</dbReference>
<comment type="catalytic activity">
    <reaction evidence="1">
        <text>ATP + protein L-histidine = ADP + protein N-phospho-L-histidine.</text>
        <dbReference type="EC" id="2.7.13.3"/>
    </reaction>
</comment>
<dbReference type="SMART" id="SM00388">
    <property type="entry name" value="HisKA"/>
    <property type="match status" value="1"/>
</dbReference>
<dbReference type="GO" id="GO:0005886">
    <property type="term" value="C:plasma membrane"/>
    <property type="evidence" value="ECO:0007669"/>
    <property type="project" value="TreeGrafter"/>
</dbReference>
<keyword evidence="8" id="KW-0812">Transmembrane</keyword>
<evidence type="ECO:0000259" key="9">
    <source>
        <dbReference type="PROSITE" id="PS50109"/>
    </source>
</evidence>
<feature type="transmembrane region" description="Helical" evidence="8">
    <location>
        <begin position="32"/>
        <end position="50"/>
    </location>
</feature>
<dbReference type="Gene3D" id="1.10.287.130">
    <property type="match status" value="1"/>
</dbReference>
<dbReference type="PANTHER" id="PTHR43047">
    <property type="entry name" value="TWO-COMPONENT HISTIDINE PROTEIN KINASE"/>
    <property type="match status" value="1"/>
</dbReference>
<feature type="modified residue" description="4-aspartylphosphate" evidence="6">
    <location>
        <position position="511"/>
    </location>
</feature>
<dbReference type="InterPro" id="IPR036890">
    <property type="entry name" value="HATPase_C_sf"/>
</dbReference>
<keyword evidence="3 6" id="KW-0597">Phosphoprotein</keyword>
<keyword evidence="8" id="KW-0472">Membrane</keyword>
<dbReference type="OrthoDB" id="636661at2"/>
<dbReference type="SUPFAM" id="SSF52172">
    <property type="entry name" value="CheY-like"/>
    <property type="match status" value="1"/>
</dbReference>
<dbReference type="InterPro" id="IPR004358">
    <property type="entry name" value="Sig_transdc_His_kin-like_C"/>
</dbReference>